<evidence type="ECO:0000256" key="1">
    <source>
        <dbReference type="ARBA" id="ARBA00006484"/>
    </source>
</evidence>
<comment type="similarity">
    <text evidence="1 3">Belongs to the short-chain dehydrogenases/reductases (SDR) family.</text>
</comment>
<sequence>MEKSQVWYITGASKGMGRSLVEQLLLKGYKVAATSRQVAAFSGINDEGFLPLSVDLTSEISIAESLQKTKDTFGSIDVVVNNAGYGIGGAIEELSEQEINDSFGINFFAVVKVIQLALPYLRAQRAGHIINISSIAGFAPGVGWSIYAASKFAVSGLSEALANDLKPLGIKVTSVSPGAFRTNFTKPDSIAFSKKQIADYSSIRASHQKFIETDGKQSGNPDKVVTALIELVNSENPPVNFFLGSDSLKRANDKIAQLVEHIERWKNLSSVTDY</sequence>
<dbReference type="CDD" id="cd05374">
    <property type="entry name" value="17beta-HSD-like_SDR_c"/>
    <property type="match status" value="1"/>
</dbReference>
<dbReference type="SMART" id="SM00822">
    <property type="entry name" value="PKS_KR"/>
    <property type="match status" value="1"/>
</dbReference>
<dbReference type="PROSITE" id="PS00061">
    <property type="entry name" value="ADH_SHORT"/>
    <property type="match status" value="1"/>
</dbReference>
<dbReference type="PANTHER" id="PTHR43976">
    <property type="entry name" value="SHORT CHAIN DEHYDROGENASE"/>
    <property type="match status" value="1"/>
</dbReference>
<dbReference type="PANTHER" id="PTHR43976:SF16">
    <property type="entry name" value="SHORT-CHAIN DEHYDROGENASE_REDUCTASE FAMILY PROTEIN"/>
    <property type="match status" value="1"/>
</dbReference>
<dbReference type="PRINTS" id="PR00080">
    <property type="entry name" value="SDRFAMILY"/>
</dbReference>
<feature type="domain" description="Ketoreductase" evidence="4">
    <location>
        <begin position="5"/>
        <end position="183"/>
    </location>
</feature>
<organism evidence="5 6">
    <name type="scientific">Chryseosolibacter indicus</name>
    <dbReference type="NCBI Taxonomy" id="2782351"/>
    <lineage>
        <taxon>Bacteria</taxon>
        <taxon>Pseudomonadati</taxon>
        <taxon>Bacteroidota</taxon>
        <taxon>Cytophagia</taxon>
        <taxon>Cytophagales</taxon>
        <taxon>Chryseotaleaceae</taxon>
        <taxon>Chryseosolibacter</taxon>
    </lineage>
</organism>
<dbReference type="Gene3D" id="3.40.50.720">
    <property type="entry name" value="NAD(P)-binding Rossmann-like Domain"/>
    <property type="match status" value="1"/>
</dbReference>
<dbReference type="InterPro" id="IPR036291">
    <property type="entry name" value="NAD(P)-bd_dom_sf"/>
</dbReference>
<dbReference type="InterPro" id="IPR051911">
    <property type="entry name" value="SDR_oxidoreductase"/>
</dbReference>
<evidence type="ECO:0000256" key="3">
    <source>
        <dbReference type="RuleBase" id="RU000363"/>
    </source>
</evidence>
<gene>
    <name evidence="5" type="ORF">KK060_23380</name>
</gene>
<dbReference type="Pfam" id="PF00106">
    <property type="entry name" value="adh_short"/>
    <property type="match status" value="1"/>
</dbReference>
<accession>A0ABS5VZG3</accession>
<name>A0ABS5VZG3_9BACT</name>
<evidence type="ECO:0000256" key="2">
    <source>
        <dbReference type="ARBA" id="ARBA00023002"/>
    </source>
</evidence>
<protein>
    <submittedName>
        <fullName evidence="5">SDR family NAD(P)-dependent oxidoreductase</fullName>
    </submittedName>
</protein>
<dbReference type="InterPro" id="IPR020904">
    <property type="entry name" value="Sc_DH/Rdtase_CS"/>
</dbReference>
<dbReference type="Proteomes" id="UP000772618">
    <property type="component" value="Unassembled WGS sequence"/>
</dbReference>
<keyword evidence="6" id="KW-1185">Reference proteome</keyword>
<comment type="caution">
    <text evidence="5">The sequence shown here is derived from an EMBL/GenBank/DDBJ whole genome shotgun (WGS) entry which is preliminary data.</text>
</comment>
<dbReference type="SUPFAM" id="SSF51735">
    <property type="entry name" value="NAD(P)-binding Rossmann-fold domains"/>
    <property type="match status" value="1"/>
</dbReference>
<dbReference type="RefSeq" id="WP_254157400.1">
    <property type="nucleotide sequence ID" value="NZ_JAHESD010000093.1"/>
</dbReference>
<dbReference type="PRINTS" id="PR00081">
    <property type="entry name" value="GDHRDH"/>
</dbReference>
<dbReference type="EMBL" id="JAHESD010000093">
    <property type="protein sequence ID" value="MBT1706250.1"/>
    <property type="molecule type" value="Genomic_DNA"/>
</dbReference>
<evidence type="ECO:0000313" key="6">
    <source>
        <dbReference type="Proteomes" id="UP000772618"/>
    </source>
</evidence>
<keyword evidence="2" id="KW-0560">Oxidoreductase</keyword>
<evidence type="ECO:0000259" key="4">
    <source>
        <dbReference type="SMART" id="SM00822"/>
    </source>
</evidence>
<reference evidence="5 6" key="1">
    <citation type="submission" date="2021-05" db="EMBL/GenBank/DDBJ databases">
        <title>A Polyphasic approach of four new species of the genus Ohtaekwangia: Ohtaekwangia histidinii sp. nov., Ohtaekwangia cretensis sp. nov., Ohtaekwangia indiensis sp. nov., Ohtaekwangia reichenbachii sp. nov. from diverse environment.</title>
        <authorList>
            <person name="Octaviana S."/>
        </authorList>
    </citation>
    <scope>NUCLEOTIDE SEQUENCE [LARGE SCALE GENOMIC DNA]</scope>
    <source>
        <strain evidence="5 6">PWU20</strain>
    </source>
</reference>
<evidence type="ECO:0000313" key="5">
    <source>
        <dbReference type="EMBL" id="MBT1706250.1"/>
    </source>
</evidence>
<proteinExistence type="inferred from homology"/>
<dbReference type="InterPro" id="IPR057326">
    <property type="entry name" value="KR_dom"/>
</dbReference>
<dbReference type="InterPro" id="IPR002347">
    <property type="entry name" value="SDR_fam"/>
</dbReference>